<evidence type="ECO:0000313" key="4">
    <source>
        <dbReference type="EMBL" id="MBE9026511.1"/>
    </source>
</evidence>
<dbReference type="InterPro" id="IPR035959">
    <property type="entry name" value="RutC-like_sf"/>
</dbReference>
<keyword evidence="2 3" id="KW-0057">Aromatic amino acid biosynthesis</keyword>
<dbReference type="Proteomes" id="UP000622533">
    <property type="component" value="Unassembled WGS sequence"/>
</dbReference>
<dbReference type="PANTHER" id="PTHR21164">
    <property type="entry name" value="CHORISMATE MUTASE"/>
    <property type="match status" value="1"/>
</dbReference>
<keyword evidence="5" id="KW-1185">Reference proteome</keyword>
<name>A0A8J6ZWH7_DESMC</name>
<feature type="binding site" evidence="2">
    <location>
        <position position="130"/>
    </location>
    <ligand>
        <name>prephenate</name>
        <dbReference type="ChEBI" id="CHEBI:29934"/>
    </ligand>
</feature>
<feature type="binding site" evidence="2">
    <location>
        <position position="112"/>
    </location>
    <ligand>
        <name>prephenate</name>
        <dbReference type="ChEBI" id="CHEBI:29934"/>
    </ligand>
</feature>
<accession>A0A8J6ZWH7</accession>
<proteinExistence type="predicted"/>
<keyword evidence="2 3" id="KW-0028">Amino-acid biosynthesis</keyword>
<dbReference type="RefSeq" id="WP_193922272.1">
    <property type="nucleotide sequence ID" value="NZ_JADEXS020000001.1"/>
</dbReference>
<dbReference type="AlphaFoldDB" id="A0A8J6ZWH7"/>
<evidence type="ECO:0000256" key="2">
    <source>
        <dbReference type="PIRSR" id="PIRSR005965-1"/>
    </source>
</evidence>
<keyword evidence="3 4" id="KW-0413">Isomerase</keyword>
<dbReference type="PANTHER" id="PTHR21164:SF0">
    <property type="entry name" value="CHORISMATE MUTASE AROH"/>
    <property type="match status" value="1"/>
</dbReference>
<protein>
    <recommendedName>
        <fullName evidence="1 3">chorismate mutase</fullName>
        <ecNumber evidence="1 3">5.4.99.5</ecNumber>
    </recommendedName>
</protein>
<dbReference type="EMBL" id="JADEXS010000620">
    <property type="protein sequence ID" value="MBE9026511.1"/>
    <property type="molecule type" value="Genomic_DNA"/>
</dbReference>
<feature type="binding site" evidence="2">
    <location>
        <position position="29"/>
    </location>
    <ligand>
        <name>prephenate</name>
        <dbReference type="ChEBI" id="CHEBI:29934"/>
    </ligand>
</feature>
<gene>
    <name evidence="4" type="primary">aroH</name>
    <name evidence="4" type="ORF">IQ276_30035</name>
</gene>
<dbReference type="GO" id="GO:0008652">
    <property type="term" value="P:amino acid biosynthetic process"/>
    <property type="evidence" value="ECO:0007669"/>
    <property type="project" value="UniProtKB-UniRule"/>
</dbReference>
<dbReference type="Pfam" id="PF07736">
    <property type="entry name" value="CM_1"/>
    <property type="match status" value="1"/>
</dbReference>
<dbReference type="GO" id="GO:0009073">
    <property type="term" value="P:aromatic amino acid family biosynthetic process"/>
    <property type="evidence" value="ECO:0007669"/>
    <property type="project" value="UniProtKB-UniRule"/>
</dbReference>
<comment type="caution">
    <text evidence="4">The sequence shown here is derived from an EMBL/GenBank/DDBJ whole genome shotgun (WGS) entry which is preliminary data.</text>
</comment>
<dbReference type="CDD" id="cd02185">
    <property type="entry name" value="AroH"/>
    <property type="match status" value="1"/>
</dbReference>
<dbReference type="InterPro" id="IPR008243">
    <property type="entry name" value="Chorismate_mutase_AroH"/>
</dbReference>
<evidence type="ECO:0000256" key="3">
    <source>
        <dbReference type="PROSITE-ProRule" id="PRU00514"/>
    </source>
</evidence>
<dbReference type="Gene3D" id="3.30.1330.40">
    <property type="entry name" value="RutC-like"/>
    <property type="match status" value="1"/>
</dbReference>
<dbReference type="GO" id="GO:0004106">
    <property type="term" value="F:chorismate mutase activity"/>
    <property type="evidence" value="ECO:0007669"/>
    <property type="project" value="UniProtKB-UniRule"/>
</dbReference>
<sequence>MDKLTFLTHTYQQINISAPPGEWRVRGLRGATTVNHNSAQAIAEAVDELLNALEVNNPLDPAEIVSVTFSATPDLDAIFPAAVARRRPNWDRVPLLDVQQMQVNGSLKCCIRVLIHFNTPMPQSALRPIYLRGAAQLRPDLAIFS</sequence>
<dbReference type="UniPathway" id="UPA00120">
    <property type="reaction ID" value="UER00203"/>
</dbReference>
<dbReference type="NCBIfam" id="TIGR01796">
    <property type="entry name" value="CM_mono_aroH"/>
    <property type="match status" value="1"/>
</dbReference>
<evidence type="ECO:0000256" key="1">
    <source>
        <dbReference type="NCBIfam" id="TIGR01796"/>
    </source>
</evidence>
<dbReference type="SUPFAM" id="SSF55298">
    <property type="entry name" value="YjgF-like"/>
    <property type="match status" value="1"/>
</dbReference>
<dbReference type="GO" id="GO:0046417">
    <property type="term" value="P:chorismate metabolic process"/>
    <property type="evidence" value="ECO:0007669"/>
    <property type="project" value="TreeGrafter"/>
</dbReference>
<dbReference type="PROSITE" id="PS51167">
    <property type="entry name" value="CHORISMATE_MUT_1"/>
    <property type="match status" value="1"/>
</dbReference>
<comment type="catalytic activity">
    <reaction evidence="3">
        <text>chorismate = prephenate</text>
        <dbReference type="Rhea" id="RHEA:13897"/>
        <dbReference type="ChEBI" id="CHEBI:29748"/>
        <dbReference type="ChEBI" id="CHEBI:29934"/>
        <dbReference type="EC" id="5.4.99.5"/>
    </reaction>
</comment>
<organism evidence="4 5">
    <name type="scientific">Desmonostoc muscorum LEGE 12446</name>
    <dbReference type="NCBI Taxonomy" id="1828758"/>
    <lineage>
        <taxon>Bacteria</taxon>
        <taxon>Bacillati</taxon>
        <taxon>Cyanobacteriota</taxon>
        <taxon>Cyanophyceae</taxon>
        <taxon>Nostocales</taxon>
        <taxon>Nostocaceae</taxon>
        <taxon>Desmonostoc</taxon>
    </lineage>
</organism>
<reference evidence="4" key="1">
    <citation type="submission" date="2020-10" db="EMBL/GenBank/DDBJ databases">
        <authorList>
            <person name="Castelo-Branco R."/>
            <person name="Eusebio N."/>
            <person name="Adriana R."/>
            <person name="Vieira A."/>
            <person name="Brugerolle De Fraissinette N."/>
            <person name="Rezende De Castro R."/>
            <person name="Schneider M.P."/>
            <person name="Vasconcelos V."/>
            <person name="Leao P.N."/>
        </authorList>
    </citation>
    <scope>NUCLEOTIDE SEQUENCE</scope>
    <source>
        <strain evidence="4">LEGE 12446</strain>
    </source>
</reference>
<evidence type="ECO:0000313" key="5">
    <source>
        <dbReference type="Proteomes" id="UP000622533"/>
    </source>
</evidence>
<dbReference type="EC" id="5.4.99.5" evidence="1 3"/>
<dbReference type="PIRSF" id="PIRSF005965">
    <property type="entry name" value="Chor_mut_AroH"/>
    <property type="match status" value="1"/>
</dbReference>